<sequence>MQSTGDLPTEQQPGPASLQFSVRSYAIQHARHAKEHSHEEWEALRPTIQCLYVKEGRSLKTTMKTMAEQLDFHATERMYKVRLSRWGLRKNRTRGQAQGQQLSVIHLDQGRRATVFQPQIQHMRAPVFFADQEIVISASKNCAIDPSRSQLWNCVFLNMSTPAPSTNQQSRRDPFYDTETACVRAIHRLGQGDVPGAFGSFKELFDNMTGSRIYRHPKFITGFWLLCHGIYNACTWVNDPGFGLLYVLLSFHGQNATVSLCRSDQSLASSHPIVNLMLSMVRMAKSNPDAIKHIIRTAYLATAESLEEKLGRDHPVVLITWTDYFWYIEHTVGHSEDLVERHLTAIREAEATLGPDADLTICLLHNLAFLLFYCVVDHGHGREVLSDLLERTNRRIVAQASNTSPSFHLQRAHAFGSLLRGLCILHDRADPSRCERLMRATVEWLRRCEGSDASMHADLLEMDLLALANAWKSGKEDIWGITFALTRPRSADYGDHKRWSERQ</sequence>
<dbReference type="OrthoDB" id="5308957at2759"/>
<evidence type="ECO:0000313" key="3">
    <source>
        <dbReference type="Proteomes" id="UP000054516"/>
    </source>
</evidence>
<proteinExistence type="predicted"/>
<dbReference type="EMBL" id="DF977463">
    <property type="protein sequence ID" value="GAP86246.2"/>
    <property type="molecule type" value="Genomic_DNA"/>
</dbReference>
<dbReference type="InterPro" id="IPR025676">
    <property type="entry name" value="Clr5_dom"/>
</dbReference>
<dbReference type="Pfam" id="PF14420">
    <property type="entry name" value="Clr5"/>
    <property type="match status" value="1"/>
</dbReference>
<organism evidence="2">
    <name type="scientific">Rosellinia necatrix</name>
    <name type="common">White root-rot fungus</name>
    <dbReference type="NCBI Taxonomy" id="77044"/>
    <lineage>
        <taxon>Eukaryota</taxon>
        <taxon>Fungi</taxon>
        <taxon>Dikarya</taxon>
        <taxon>Ascomycota</taxon>
        <taxon>Pezizomycotina</taxon>
        <taxon>Sordariomycetes</taxon>
        <taxon>Xylariomycetidae</taxon>
        <taxon>Xylariales</taxon>
        <taxon>Xylariaceae</taxon>
        <taxon>Rosellinia</taxon>
    </lineage>
</organism>
<gene>
    <name evidence="2" type="ORF">SAMD00023353_1801710</name>
</gene>
<dbReference type="Proteomes" id="UP000054516">
    <property type="component" value="Unassembled WGS sequence"/>
</dbReference>
<dbReference type="PANTHER" id="PTHR38788">
    <property type="entry name" value="CLR5 DOMAIN-CONTAINING PROTEIN"/>
    <property type="match status" value="1"/>
</dbReference>
<keyword evidence="3" id="KW-1185">Reference proteome</keyword>
<name>A0A1W2TE04_ROSNE</name>
<feature type="domain" description="Clr5" evidence="1">
    <location>
        <begin position="38"/>
        <end position="90"/>
    </location>
</feature>
<accession>A0A1W2TE04</accession>
<evidence type="ECO:0000259" key="1">
    <source>
        <dbReference type="Pfam" id="PF14420"/>
    </source>
</evidence>
<dbReference type="AlphaFoldDB" id="A0A1W2TE04"/>
<protein>
    <recommendedName>
        <fullName evidence="1">Clr5 domain-containing protein</fullName>
    </recommendedName>
</protein>
<reference evidence="2" key="1">
    <citation type="submission" date="2016-03" db="EMBL/GenBank/DDBJ databases">
        <title>Draft genome sequence of Rosellinia necatrix.</title>
        <authorList>
            <person name="Kanematsu S."/>
        </authorList>
    </citation>
    <scope>NUCLEOTIDE SEQUENCE [LARGE SCALE GENOMIC DNA]</scope>
    <source>
        <strain evidence="2">W97</strain>
    </source>
</reference>
<dbReference type="PANTHER" id="PTHR38788:SF3">
    <property type="entry name" value="CLR5 DOMAIN-CONTAINING PROTEIN"/>
    <property type="match status" value="1"/>
</dbReference>
<evidence type="ECO:0000313" key="2">
    <source>
        <dbReference type="EMBL" id="GAP86246.2"/>
    </source>
</evidence>